<reference evidence="7" key="1">
    <citation type="journal article" date="2013" name="Genetics">
        <title>The draft genome and transcriptome of Panagrellus redivivus are shaped by the harsh demands of a free-living lifestyle.</title>
        <authorList>
            <person name="Srinivasan J."/>
            <person name="Dillman A.R."/>
            <person name="Macchietto M.G."/>
            <person name="Heikkinen L."/>
            <person name="Lakso M."/>
            <person name="Fracchia K.M."/>
            <person name="Antoshechkin I."/>
            <person name="Mortazavi A."/>
            <person name="Wong G."/>
            <person name="Sternberg P.W."/>
        </authorList>
    </citation>
    <scope>NUCLEOTIDE SEQUENCE [LARGE SCALE GENOMIC DNA]</scope>
    <source>
        <strain evidence="7">MT8872</strain>
    </source>
</reference>
<reference evidence="8" key="2">
    <citation type="submission" date="2020-10" db="UniProtKB">
        <authorList>
            <consortium name="WormBaseParasite"/>
        </authorList>
    </citation>
    <scope>IDENTIFICATION</scope>
</reference>
<evidence type="ECO:0000256" key="1">
    <source>
        <dbReference type="ARBA" id="ARBA00004123"/>
    </source>
</evidence>
<comment type="similarity">
    <text evidence="2 6">Belongs to the Mediator complex subunit 18 family.</text>
</comment>
<keyword evidence="3 6" id="KW-0805">Transcription regulation</keyword>
<name>A0A7E4W023_PANRE</name>
<evidence type="ECO:0000256" key="2">
    <source>
        <dbReference type="ARBA" id="ARBA00009814"/>
    </source>
</evidence>
<keyword evidence="7" id="KW-1185">Reference proteome</keyword>
<sequence>MSPSQPWEAVLYASIFDQHKDQLIERLKGMVDPLSTTFVEHEMVFSMKSTEGPDVQLRLRRRFNLDVWHLRYIGTPISDDKLPAVCRSSIDSVMYTRDMMRFVRNLGFRLVYELVLKGAIFTRGPIKVLVYKPFTTDQPGNYSNDLLKPVGDCNVAEASLPVENEKTMKYSKLLKDFTDQLLPLVEFRKVEYWRPRTDQMTQTQ</sequence>
<dbReference type="AlphaFoldDB" id="A0A7E4W023"/>
<dbReference type="Gene3D" id="2.40.320.10">
    <property type="entry name" value="Hypothetical Protein Pfu-838710-001"/>
    <property type="match status" value="1"/>
</dbReference>
<accession>A0A7E4W023</accession>
<dbReference type="PANTHER" id="PTHR13321">
    <property type="entry name" value="MEDIATOR OF RNA POLYMERASE II TRANSCRIPTION, SUBUNIT 18"/>
    <property type="match status" value="1"/>
</dbReference>
<comment type="subcellular location">
    <subcellularLocation>
        <location evidence="1 6">Nucleus</location>
    </subcellularLocation>
</comment>
<dbReference type="InterPro" id="IPR019095">
    <property type="entry name" value="Mediator_Med18"/>
</dbReference>
<dbReference type="Pfam" id="PF09637">
    <property type="entry name" value="Med18"/>
    <property type="match status" value="1"/>
</dbReference>
<dbReference type="GO" id="GO:0006357">
    <property type="term" value="P:regulation of transcription by RNA polymerase II"/>
    <property type="evidence" value="ECO:0007669"/>
    <property type="project" value="InterPro"/>
</dbReference>
<organism evidence="7 8">
    <name type="scientific">Panagrellus redivivus</name>
    <name type="common">Microworm</name>
    <dbReference type="NCBI Taxonomy" id="6233"/>
    <lineage>
        <taxon>Eukaryota</taxon>
        <taxon>Metazoa</taxon>
        <taxon>Ecdysozoa</taxon>
        <taxon>Nematoda</taxon>
        <taxon>Chromadorea</taxon>
        <taxon>Rhabditida</taxon>
        <taxon>Tylenchina</taxon>
        <taxon>Panagrolaimomorpha</taxon>
        <taxon>Panagrolaimoidea</taxon>
        <taxon>Panagrolaimidae</taxon>
        <taxon>Panagrellus</taxon>
    </lineage>
</organism>
<keyword evidence="5 6" id="KW-0539">Nucleus</keyword>
<evidence type="ECO:0000313" key="7">
    <source>
        <dbReference type="Proteomes" id="UP000492821"/>
    </source>
</evidence>
<proteinExistence type="inferred from homology"/>
<comment type="subunit">
    <text evidence="6">Component of the Mediator complex.</text>
</comment>
<evidence type="ECO:0000256" key="6">
    <source>
        <dbReference type="RuleBase" id="RU364150"/>
    </source>
</evidence>
<dbReference type="PANTHER" id="PTHR13321:SF2">
    <property type="entry name" value="MEDIATOR OF RNA POLYMERASE II TRANSCRIPTION SUBUNIT 18"/>
    <property type="match status" value="1"/>
</dbReference>
<keyword evidence="6" id="KW-0010">Activator</keyword>
<dbReference type="GO" id="GO:0003712">
    <property type="term" value="F:transcription coregulator activity"/>
    <property type="evidence" value="ECO:0007669"/>
    <property type="project" value="InterPro"/>
</dbReference>
<comment type="function">
    <text evidence="6">Component of the Mediator complex, a coactivator involved in the regulated transcription of nearly all RNA polymerase II-dependent genes. Mediator functions as a bridge to convey information from gene-specific regulatory proteins to the basal RNA polymerase II transcription machinery. Mediator is recruited to promoters by direct interactions with regulatory proteins and serves as a scaffold for the assembly of a functional preinitiation complex with RNA polymerase II and the general transcription factors.</text>
</comment>
<evidence type="ECO:0000256" key="3">
    <source>
        <dbReference type="ARBA" id="ARBA00023015"/>
    </source>
</evidence>
<evidence type="ECO:0000256" key="4">
    <source>
        <dbReference type="ARBA" id="ARBA00023163"/>
    </source>
</evidence>
<gene>
    <name evidence="6" type="primary">MED18</name>
</gene>
<dbReference type="Proteomes" id="UP000492821">
    <property type="component" value="Unassembled WGS sequence"/>
</dbReference>
<protein>
    <recommendedName>
        <fullName evidence="6">Mediator of RNA polymerase II transcription subunit 18</fullName>
    </recommendedName>
    <alternativeName>
        <fullName evidence="6">Mediator complex subunit 18</fullName>
    </alternativeName>
</protein>
<evidence type="ECO:0000313" key="8">
    <source>
        <dbReference type="WBParaSite" id="Pan_g4492.t1"/>
    </source>
</evidence>
<keyword evidence="4 6" id="KW-0804">Transcription</keyword>
<dbReference type="GO" id="GO:0016592">
    <property type="term" value="C:mediator complex"/>
    <property type="evidence" value="ECO:0007669"/>
    <property type="project" value="InterPro"/>
</dbReference>
<dbReference type="GO" id="GO:0006369">
    <property type="term" value="P:termination of RNA polymerase II transcription"/>
    <property type="evidence" value="ECO:0007669"/>
    <property type="project" value="TreeGrafter"/>
</dbReference>
<dbReference type="GO" id="GO:0070847">
    <property type="term" value="C:core mediator complex"/>
    <property type="evidence" value="ECO:0007669"/>
    <property type="project" value="TreeGrafter"/>
</dbReference>
<evidence type="ECO:0000256" key="5">
    <source>
        <dbReference type="ARBA" id="ARBA00023242"/>
    </source>
</evidence>
<dbReference type="WBParaSite" id="Pan_g4492.t1">
    <property type="protein sequence ID" value="Pan_g4492.t1"/>
    <property type="gene ID" value="Pan_g4492"/>
</dbReference>